<dbReference type="Gene3D" id="3.20.20.60">
    <property type="entry name" value="Phosphoenolpyruvate-binding domains"/>
    <property type="match status" value="1"/>
</dbReference>
<organism evidence="1 2">
    <name type="scientific">Paraburkholderia acidisoli</name>
    <dbReference type="NCBI Taxonomy" id="2571748"/>
    <lineage>
        <taxon>Bacteria</taxon>
        <taxon>Pseudomonadati</taxon>
        <taxon>Pseudomonadota</taxon>
        <taxon>Betaproteobacteria</taxon>
        <taxon>Burkholderiales</taxon>
        <taxon>Burkholderiaceae</taxon>
        <taxon>Paraburkholderia</taxon>
    </lineage>
</organism>
<dbReference type="SUPFAM" id="SSF51621">
    <property type="entry name" value="Phosphoenolpyruvate/pyruvate domain"/>
    <property type="match status" value="1"/>
</dbReference>
<dbReference type="InterPro" id="IPR039556">
    <property type="entry name" value="ICL/PEPM"/>
</dbReference>
<protein>
    <submittedName>
        <fullName evidence="1">Isocitrate lyase/phosphoenolpyruvate mutase family protein</fullName>
    </submittedName>
</protein>
<dbReference type="OrthoDB" id="9785398at2"/>
<proteinExistence type="predicted"/>
<dbReference type="PANTHER" id="PTHR42905:SF16">
    <property type="entry name" value="CARBOXYPHOSPHONOENOLPYRUVATE PHOSPHONOMUTASE-LIKE PROTEIN (AFU_ORTHOLOGUE AFUA_5G07230)"/>
    <property type="match status" value="1"/>
</dbReference>
<dbReference type="PANTHER" id="PTHR42905">
    <property type="entry name" value="PHOSPHOENOLPYRUVATE CARBOXYLASE"/>
    <property type="match status" value="1"/>
</dbReference>
<dbReference type="GO" id="GO:0016829">
    <property type="term" value="F:lyase activity"/>
    <property type="evidence" value="ECO:0007669"/>
    <property type="project" value="UniProtKB-KW"/>
</dbReference>
<keyword evidence="2" id="KW-1185">Reference proteome</keyword>
<name>A0A7Z2JHX6_9BURK</name>
<gene>
    <name evidence="1" type="ORF">FAZ98_25770</name>
</gene>
<reference evidence="1 2" key="1">
    <citation type="submission" date="2019-12" db="EMBL/GenBank/DDBJ databases">
        <title>Paraburkholderia acidiphila 7Q-K02 sp. nov and Paraburkholderia acidisoli DHF22 sp. nov., two strains isolated from forest soil.</title>
        <authorList>
            <person name="Gao Z."/>
            <person name="Qiu L."/>
        </authorList>
    </citation>
    <scope>NUCLEOTIDE SEQUENCE [LARGE SCALE GENOMIC DNA]</scope>
    <source>
        <strain evidence="1 2">DHF22</strain>
    </source>
</reference>
<sequence>MSNVNASASAFRQLHHNATPLRLPNAWDAGSARLIEAQGAPAIATTSAGFAWALGYPDGRVLPVEEVVASVRRIARVLKVPLSVDVENGYADDPKQVAEHVMRLVDLGIAGINIEDGPDEASLLAAKIEAIKNAVAKAGADLFVNARTDVFLASLVEPARQPQEAIARGNVYAQAGADGVFVPALMNPSDIETIVAATRLPLNVMALPGLADAATLGQLGVRRLSAGSGITQVVLGRVKAMAQDFLANGRSGTLAEQPLPYAEMQRLFEVTGAE</sequence>
<dbReference type="InterPro" id="IPR040442">
    <property type="entry name" value="Pyrv_kinase-like_dom_sf"/>
</dbReference>
<keyword evidence="1" id="KW-0456">Lyase</keyword>
<dbReference type="InterPro" id="IPR015813">
    <property type="entry name" value="Pyrv/PenolPyrv_kinase-like_dom"/>
</dbReference>
<dbReference type="AlphaFoldDB" id="A0A7Z2JHX6"/>
<dbReference type="Proteomes" id="UP000433577">
    <property type="component" value="Chromosome 3"/>
</dbReference>
<dbReference type="Pfam" id="PF13714">
    <property type="entry name" value="PEP_mutase"/>
    <property type="match status" value="1"/>
</dbReference>
<dbReference type="KEGG" id="pacs:FAZ98_25770"/>
<dbReference type="EMBL" id="CP046915">
    <property type="protein sequence ID" value="QGZ65181.1"/>
    <property type="molecule type" value="Genomic_DNA"/>
</dbReference>
<dbReference type="RefSeq" id="WP_158955352.1">
    <property type="nucleotide sequence ID" value="NZ_CP046915.1"/>
</dbReference>
<evidence type="ECO:0000313" key="1">
    <source>
        <dbReference type="EMBL" id="QGZ65181.1"/>
    </source>
</evidence>
<keyword evidence="1" id="KW-0670">Pyruvate</keyword>
<dbReference type="CDD" id="cd00377">
    <property type="entry name" value="ICL_PEPM"/>
    <property type="match status" value="1"/>
</dbReference>
<accession>A0A7Z2JHX6</accession>
<evidence type="ECO:0000313" key="2">
    <source>
        <dbReference type="Proteomes" id="UP000433577"/>
    </source>
</evidence>